<protein>
    <submittedName>
        <fullName evidence="3">Myosin heavy chain, embryonic smooth muscle isoform</fullName>
    </submittedName>
</protein>
<dbReference type="KEGG" id="lak:106181842"/>
<sequence length="270" mass="31561">MAKSNETEKKVVMRVDIDAVAEEIAQWNKLMIDTDTNKKLLEKEVNILRKCCEDAEESKTFLKNEIRHLRCMVDQIQGSLSKRCDCEDENRKLKQRLKEMEEDDIKRNQDHQEKVDSMQAKLVELMNRHQQELTSTEKNVMQKCQAEIDRLETIVSEKMVLVEKLKNQMSQLEKDKQAELVGLRSEYDGKLLKIQKQNAKIQQTGQGNSAGSEIFRKKLKHIKEEHEKEVSSLKRTILVLEQKLNQRNASCSNISPASDKYPLSKRFKRM</sequence>
<keyword evidence="1" id="KW-0175">Coiled coil</keyword>
<organism evidence="2 3">
    <name type="scientific">Lingula anatina</name>
    <name type="common">Brachiopod</name>
    <name type="synonym">Lingula unguis</name>
    <dbReference type="NCBI Taxonomy" id="7574"/>
    <lineage>
        <taxon>Eukaryota</taxon>
        <taxon>Metazoa</taxon>
        <taxon>Spiralia</taxon>
        <taxon>Lophotrochozoa</taxon>
        <taxon>Brachiopoda</taxon>
        <taxon>Linguliformea</taxon>
        <taxon>Lingulata</taxon>
        <taxon>Lingulida</taxon>
        <taxon>Linguloidea</taxon>
        <taxon>Lingulidae</taxon>
        <taxon>Lingula</taxon>
    </lineage>
</organism>
<feature type="coiled-coil region" evidence="1">
    <location>
        <begin position="216"/>
        <end position="243"/>
    </location>
</feature>
<dbReference type="GeneID" id="106181842"/>
<dbReference type="OrthoDB" id="10053382at2759"/>
<dbReference type="InParanoid" id="A0A1S3KHU8"/>
<reference evidence="3" key="1">
    <citation type="submission" date="2025-08" db="UniProtKB">
        <authorList>
            <consortium name="RefSeq"/>
        </authorList>
    </citation>
    <scope>IDENTIFICATION</scope>
    <source>
        <tissue evidence="3">Gonads</tissue>
    </source>
</reference>
<proteinExistence type="predicted"/>
<feature type="coiled-coil region" evidence="1">
    <location>
        <begin position="38"/>
        <end position="72"/>
    </location>
</feature>
<gene>
    <name evidence="3" type="primary">LOC106181842</name>
</gene>
<feature type="coiled-coil region" evidence="1">
    <location>
        <begin position="108"/>
        <end position="182"/>
    </location>
</feature>
<dbReference type="PANTHER" id="PTHR35253:SF1">
    <property type="entry name" value="COILED-COIL DOMAIN-CONTAINING PROTEIN 152"/>
    <property type="match status" value="1"/>
</dbReference>
<dbReference type="RefSeq" id="XP_013421801.1">
    <property type="nucleotide sequence ID" value="XM_013566347.1"/>
</dbReference>
<evidence type="ECO:0000313" key="2">
    <source>
        <dbReference type="Proteomes" id="UP000085678"/>
    </source>
</evidence>
<evidence type="ECO:0000313" key="3">
    <source>
        <dbReference type="RefSeq" id="XP_013421801.1"/>
    </source>
</evidence>
<dbReference type="AlphaFoldDB" id="A0A1S3KHU8"/>
<dbReference type="Proteomes" id="UP000085678">
    <property type="component" value="Unplaced"/>
</dbReference>
<evidence type="ECO:0000256" key="1">
    <source>
        <dbReference type="SAM" id="Coils"/>
    </source>
</evidence>
<accession>A0A1S3KHU8</accession>
<dbReference type="PANTHER" id="PTHR35253">
    <property type="entry name" value="COILED-COIL DOMAIN-CONTAINING PROTEIN 152"/>
    <property type="match status" value="1"/>
</dbReference>
<keyword evidence="2" id="KW-1185">Reference proteome</keyword>
<name>A0A1S3KHU8_LINAN</name>
<dbReference type="InterPro" id="IPR038827">
    <property type="entry name" value="CCDC152"/>
</dbReference>